<protein>
    <submittedName>
        <fullName evidence="1">Uncharacterized protein</fullName>
    </submittedName>
</protein>
<proteinExistence type="predicted"/>
<organism evidence="1 2">
    <name type="scientific">Lysinibacter cavernae</name>
    <dbReference type="NCBI Taxonomy" id="1640652"/>
    <lineage>
        <taxon>Bacteria</taxon>
        <taxon>Bacillati</taxon>
        <taxon>Actinomycetota</taxon>
        <taxon>Actinomycetes</taxon>
        <taxon>Micrococcales</taxon>
        <taxon>Microbacteriaceae</taxon>
        <taxon>Lysinibacter</taxon>
    </lineage>
</organism>
<name>A0A7X5R075_9MICO</name>
<dbReference type="RefSeq" id="WP_167148734.1">
    <property type="nucleotide sequence ID" value="NZ_JAAMOX010000001.1"/>
</dbReference>
<dbReference type="Proteomes" id="UP000541033">
    <property type="component" value="Unassembled WGS sequence"/>
</dbReference>
<keyword evidence="2" id="KW-1185">Reference proteome</keyword>
<dbReference type="AlphaFoldDB" id="A0A7X5R075"/>
<gene>
    <name evidence="1" type="ORF">FHX76_001132</name>
</gene>
<evidence type="ECO:0000313" key="1">
    <source>
        <dbReference type="EMBL" id="NIH53264.1"/>
    </source>
</evidence>
<comment type="caution">
    <text evidence="1">The sequence shown here is derived from an EMBL/GenBank/DDBJ whole genome shotgun (WGS) entry which is preliminary data.</text>
</comment>
<accession>A0A7X5R075</accession>
<dbReference type="EMBL" id="JAAMOX010000001">
    <property type="protein sequence ID" value="NIH53264.1"/>
    <property type="molecule type" value="Genomic_DNA"/>
</dbReference>
<evidence type="ECO:0000313" key="2">
    <source>
        <dbReference type="Proteomes" id="UP000541033"/>
    </source>
</evidence>
<sequence>MNDKETALLGIFDGESVPMEVESTSSGGRRIVVVEGKGTVRVSSAVDSEVGDLKSDDMNFVNGTEVKGTLNATLYCTDIKPS</sequence>
<reference evidence="1 2" key="1">
    <citation type="submission" date="2020-02" db="EMBL/GenBank/DDBJ databases">
        <title>Sequencing the genomes of 1000 actinobacteria strains.</title>
        <authorList>
            <person name="Klenk H.-P."/>
        </authorList>
    </citation>
    <scope>NUCLEOTIDE SEQUENCE [LARGE SCALE GENOMIC DNA]</scope>
    <source>
        <strain evidence="1 2">DSM 27960</strain>
    </source>
</reference>